<dbReference type="PANTHER" id="PTHR43124">
    <property type="entry name" value="PURINE EFFLUX PUMP PBUE"/>
    <property type="match status" value="1"/>
</dbReference>
<proteinExistence type="predicted"/>
<keyword evidence="5 7" id="KW-1133">Transmembrane helix</keyword>
<dbReference type="PRINTS" id="PR01036">
    <property type="entry name" value="TCRTETB"/>
</dbReference>
<dbReference type="Pfam" id="PF07690">
    <property type="entry name" value="MFS_1"/>
    <property type="match status" value="1"/>
</dbReference>
<feature type="transmembrane region" description="Helical" evidence="7">
    <location>
        <begin position="292"/>
        <end position="317"/>
    </location>
</feature>
<dbReference type="SUPFAM" id="SSF103473">
    <property type="entry name" value="MFS general substrate transporter"/>
    <property type="match status" value="1"/>
</dbReference>
<keyword evidence="3" id="KW-1003">Cell membrane</keyword>
<dbReference type="InterPro" id="IPR036259">
    <property type="entry name" value="MFS_trans_sf"/>
</dbReference>
<evidence type="ECO:0000313" key="9">
    <source>
        <dbReference type="EMBL" id="ARI76886.1"/>
    </source>
</evidence>
<feature type="transmembrane region" description="Helical" evidence="7">
    <location>
        <begin position="154"/>
        <end position="174"/>
    </location>
</feature>
<keyword evidence="6 7" id="KW-0472">Membrane</keyword>
<feature type="transmembrane region" description="Helical" evidence="7">
    <location>
        <begin position="180"/>
        <end position="200"/>
    </location>
</feature>
<keyword evidence="2" id="KW-0813">Transport</keyword>
<comment type="subcellular location">
    <subcellularLocation>
        <location evidence="1">Cell membrane</location>
        <topology evidence="1">Multi-pass membrane protein</topology>
    </subcellularLocation>
</comment>
<feature type="transmembrane region" description="Helical" evidence="7">
    <location>
        <begin position="254"/>
        <end position="280"/>
    </location>
</feature>
<protein>
    <recommendedName>
        <fullName evidence="8">Major facilitator superfamily (MFS) profile domain-containing protein</fullName>
    </recommendedName>
</protein>
<keyword evidence="4 7" id="KW-0812">Transmembrane</keyword>
<feature type="transmembrane region" description="Helical" evidence="7">
    <location>
        <begin position="361"/>
        <end position="378"/>
    </location>
</feature>
<organism evidence="9 10">
    <name type="scientific">Halobacillus mangrovi</name>
    <dbReference type="NCBI Taxonomy" id="402384"/>
    <lineage>
        <taxon>Bacteria</taxon>
        <taxon>Bacillati</taxon>
        <taxon>Bacillota</taxon>
        <taxon>Bacilli</taxon>
        <taxon>Bacillales</taxon>
        <taxon>Bacillaceae</taxon>
        <taxon>Halobacillus</taxon>
    </lineage>
</organism>
<feature type="transmembrane region" description="Helical" evidence="7">
    <location>
        <begin position="323"/>
        <end position="349"/>
    </location>
</feature>
<evidence type="ECO:0000256" key="6">
    <source>
        <dbReference type="ARBA" id="ARBA00023136"/>
    </source>
</evidence>
<sequence length="416" mass="45991">MLWNDQLRNFVKEMEMKDDMSSNRKILIGLSSAAFLGPFTQTIYTPSLSEVGHFFTANPLMVNLTISLYTIILAFSQFIIGPLSDKRGRRRTLLPGLLIFLIGSMICFLTTNYTIFLIGRSLQALGISAGSVVAAAVIGDIYPPDKRSGAMSVYQTMIFLGPVLGPILGSLIAAYVHWQWVFAVLSLGALVSYIYNRLILHETLEEGTSSRKITSKTFKKILSNKAGLSIMVLAFFQFYGYYTYLVFLPSLLDHFFHVSLVMKGLLFLPLTVGIALGTIVGGKLQVHLTRKAIMVSASYGIGATVLLFSLCLTLQLLTMPMLVFFLLTYGVLLGASLPAQTTILINIFGEEKGTAMGVYNFIRFVGTAVAPLIGAYLYKIAGWYALYDTLFICLFLAGIFVHKYMFDPYEKSAQVI</sequence>
<feature type="transmembrane region" description="Helical" evidence="7">
    <location>
        <begin position="124"/>
        <end position="142"/>
    </location>
</feature>
<feature type="domain" description="Major facilitator superfamily (MFS) profile" evidence="8">
    <location>
        <begin position="26"/>
        <end position="405"/>
    </location>
</feature>
<feature type="transmembrane region" description="Helical" evidence="7">
    <location>
        <begin position="66"/>
        <end position="84"/>
    </location>
</feature>
<evidence type="ECO:0000256" key="1">
    <source>
        <dbReference type="ARBA" id="ARBA00004651"/>
    </source>
</evidence>
<dbReference type="InterPro" id="IPR011701">
    <property type="entry name" value="MFS"/>
</dbReference>
<dbReference type="InterPro" id="IPR050189">
    <property type="entry name" value="MFS_Efflux_Transporters"/>
</dbReference>
<dbReference type="Proteomes" id="UP000192527">
    <property type="component" value="Chromosome"/>
</dbReference>
<dbReference type="PANTHER" id="PTHR43124:SF3">
    <property type="entry name" value="CHLORAMPHENICOL EFFLUX PUMP RV0191"/>
    <property type="match status" value="1"/>
</dbReference>
<gene>
    <name evidence="9" type="ORF">HM131_08550</name>
</gene>
<feature type="transmembrane region" description="Helical" evidence="7">
    <location>
        <begin position="384"/>
        <end position="401"/>
    </location>
</feature>
<evidence type="ECO:0000256" key="2">
    <source>
        <dbReference type="ARBA" id="ARBA00022448"/>
    </source>
</evidence>
<dbReference type="STRING" id="402384.HM131_08550"/>
<dbReference type="CDD" id="cd17474">
    <property type="entry name" value="MFS_YfmO_like"/>
    <property type="match status" value="1"/>
</dbReference>
<feature type="transmembrane region" description="Helical" evidence="7">
    <location>
        <begin position="221"/>
        <end position="242"/>
    </location>
</feature>
<evidence type="ECO:0000256" key="4">
    <source>
        <dbReference type="ARBA" id="ARBA00022692"/>
    </source>
</evidence>
<dbReference type="KEGG" id="hmn:HM131_08550"/>
<dbReference type="Gene3D" id="1.20.1720.10">
    <property type="entry name" value="Multidrug resistance protein D"/>
    <property type="match status" value="1"/>
</dbReference>
<dbReference type="InterPro" id="IPR020846">
    <property type="entry name" value="MFS_dom"/>
</dbReference>
<dbReference type="PROSITE" id="PS50850">
    <property type="entry name" value="MFS"/>
    <property type="match status" value="1"/>
</dbReference>
<evidence type="ECO:0000256" key="3">
    <source>
        <dbReference type="ARBA" id="ARBA00022475"/>
    </source>
</evidence>
<dbReference type="GO" id="GO:0022857">
    <property type="term" value="F:transmembrane transporter activity"/>
    <property type="evidence" value="ECO:0007669"/>
    <property type="project" value="InterPro"/>
</dbReference>
<keyword evidence="10" id="KW-1185">Reference proteome</keyword>
<reference evidence="9 10" key="1">
    <citation type="submission" date="2017-04" db="EMBL/GenBank/DDBJ databases">
        <title>The whole genome sequencing and assembly of Halobacillus mangrovi strain.</title>
        <authorList>
            <person name="Lee S.-J."/>
            <person name="Park M.-K."/>
            <person name="Kim J.-Y."/>
            <person name="Lee Y.-J."/>
            <person name="Yi H."/>
            <person name="Bahn Y.-S."/>
            <person name="Kim J.F."/>
            <person name="Lee D.-W."/>
        </authorList>
    </citation>
    <scope>NUCLEOTIDE SEQUENCE [LARGE SCALE GENOMIC DNA]</scope>
    <source>
        <strain evidence="9 10">KTB 131</strain>
    </source>
</reference>
<dbReference type="AlphaFoldDB" id="A0A1W5ZUA6"/>
<name>A0A1W5ZUA6_9BACI</name>
<dbReference type="GO" id="GO:0005886">
    <property type="term" value="C:plasma membrane"/>
    <property type="evidence" value="ECO:0007669"/>
    <property type="project" value="UniProtKB-SubCell"/>
</dbReference>
<evidence type="ECO:0000259" key="8">
    <source>
        <dbReference type="PROSITE" id="PS50850"/>
    </source>
</evidence>
<evidence type="ECO:0000313" key="10">
    <source>
        <dbReference type="Proteomes" id="UP000192527"/>
    </source>
</evidence>
<evidence type="ECO:0000256" key="5">
    <source>
        <dbReference type="ARBA" id="ARBA00022989"/>
    </source>
</evidence>
<accession>A0A1W5ZUA6</accession>
<dbReference type="OrthoDB" id="9816041at2"/>
<dbReference type="EMBL" id="CP020772">
    <property type="protein sequence ID" value="ARI76886.1"/>
    <property type="molecule type" value="Genomic_DNA"/>
</dbReference>
<evidence type="ECO:0000256" key="7">
    <source>
        <dbReference type="SAM" id="Phobius"/>
    </source>
</evidence>
<feature type="transmembrane region" description="Helical" evidence="7">
    <location>
        <begin position="96"/>
        <end position="118"/>
    </location>
</feature>